<dbReference type="SUPFAM" id="SSF46785">
    <property type="entry name" value="Winged helix' DNA-binding domain"/>
    <property type="match status" value="1"/>
</dbReference>
<evidence type="ECO:0000256" key="3">
    <source>
        <dbReference type="ARBA" id="ARBA00023163"/>
    </source>
</evidence>
<dbReference type="InterPro" id="IPR008920">
    <property type="entry name" value="TF_FadR/GntR_C"/>
</dbReference>
<feature type="domain" description="HTH gntR-type" evidence="4">
    <location>
        <begin position="2"/>
        <end position="70"/>
    </location>
</feature>
<dbReference type="Pfam" id="PF07729">
    <property type="entry name" value="FCD"/>
    <property type="match status" value="1"/>
</dbReference>
<dbReference type="RefSeq" id="WP_179905724.1">
    <property type="nucleotide sequence ID" value="NZ_JACBXS010000014.1"/>
</dbReference>
<dbReference type="InterPro" id="IPR000524">
    <property type="entry name" value="Tscrpt_reg_HTH_GntR"/>
</dbReference>
<dbReference type="Pfam" id="PF00392">
    <property type="entry name" value="GntR"/>
    <property type="match status" value="1"/>
</dbReference>
<dbReference type="CDD" id="cd07377">
    <property type="entry name" value="WHTH_GntR"/>
    <property type="match status" value="1"/>
</dbReference>
<name>A0A7Z0I002_9RHOB</name>
<evidence type="ECO:0000313" key="6">
    <source>
        <dbReference type="Proteomes" id="UP000529417"/>
    </source>
</evidence>
<dbReference type="InterPro" id="IPR036390">
    <property type="entry name" value="WH_DNA-bd_sf"/>
</dbReference>
<dbReference type="Gene3D" id="1.10.10.10">
    <property type="entry name" value="Winged helix-like DNA-binding domain superfamily/Winged helix DNA-binding domain"/>
    <property type="match status" value="1"/>
</dbReference>
<sequence>MTVNATDIATTLKRQISSGRFGAQDRLPPERVLAEQYGVARGTIRQALRQLEESRFVERRPGSGTYVTWTDGHDERPISEVTRPMDLVDARFAVEPQMCRLAVLHATGAELDKLRGYMERMEACEHDSATFAEVDEAFHLAIARCTQNPMIQWMMRKIHETRSHAQWARMRELTLDPEIIRIYNRQHRAVVEAIVNRDPEAAAEAMKKHLSTARQTLVGLAD</sequence>
<dbReference type="InterPro" id="IPR036388">
    <property type="entry name" value="WH-like_DNA-bd_sf"/>
</dbReference>
<dbReference type="GO" id="GO:0003700">
    <property type="term" value="F:DNA-binding transcription factor activity"/>
    <property type="evidence" value="ECO:0007669"/>
    <property type="project" value="InterPro"/>
</dbReference>
<dbReference type="GO" id="GO:0003677">
    <property type="term" value="F:DNA binding"/>
    <property type="evidence" value="ECO:0007669"/>
    <property type="project" value="UniProtKB-KW"/>
</dbReference>
<dbReference type="PANTHER" id="PTHR43537">
    <property type="entry name" value="TRANSCRIPTIONAL REGULATOR, GNTR FAMILY"/>
    <property type="match status" value="1"/>
</dbReference>
<gene>
    <name evidence="5" type="ORF">HUK65_08435</name>
</gene>
<accession>A0A7Z0I002</accession>
<dbReference type="PRINTS" id="PR00035">
    <property type="entry name" value="HTHGNTR"/>
</dbReference>
<protein>
    <submittedName>
        <fullName evidence="5">FadR family transcriptional regulator</fullName>
    </submittedName>
</protein>
<dbReference type="SUPFAM" id="SSF48008">
    <property type="entry name" value="GntR ligand-binding domain-like"/>
    <property type="match status" value="1"/>
</dbReference>
<organism evidence="5 6">
    <name type="scientific">Rhabdonatronobacter sediminivivens</name>
    <dbReference type="NCBI Taxonomy" id="2743469"/>
    <lineage>
        <taxon>Bacteria</taxon>
        <taxon>Pseudomonadati</taxon>
        <taxon>Pseudomonadota</taxon>
        <taxon>Alphaproteobacteria</taxon>
        <taxon>Rhodobacterales</taxon>
        <taxon>Paracoccaceae</taxon>
        <taxon>Rhabdonatronobacter</taxon>
    </lineage>
</organism>
<keyword evidence="1" id="KW-0805">Transcription regulation</keyword>
<reference evidence="5 6" key="1">
    <citation type="journal article" date="2000" name="Arch. Microbiol.">
        <title>Rhodobaca bogoriensis gen. nov. and sp. nov., an alkaliphilic purple nonsulfur bacterium from African Rift Valley soda lakes.</title>
        <authorList>
            <person name="Milford A.D."/>
            <person name="Achenbach L.A."/>
            <person name="Jung D.O."/>
            <person name="Madigan M.T."/>
        </authorList>
    </citation>
    <scope>NUCLEOTIDE SEQUENCE [LARGE SCALE GENOMIC DNA]</scope>
    <source>
        <strain evidence="5 6">2376</strain>
    </source>
</reference>
<dbReference type="SMART" id="SM00345">
    <property type="entry name" value="HTH_GNTR"/>
    <property type="match status" value="1"/>
</dbReference>
<evidence type="ECO:0000256" key="1">
    <source>
        <dbReference type="ARBA" id="ARBA00023015"/>
    </source>
</evidence>
<dbReference type="PROSITE" id="PS50949">
    <property type="entry name" value="HTH_GNTR"/>
    <property type="match status" value="1"/>
</dbReference>
<dbReference type="SMART" id="SM00895">
    <property type="entry name" value="FCD"/>
    <property type="match status" value="1"/>
</dbReference>
<keyword evidence="2" id="KW-0238">DNA-binding</keyword>
<dbReference type="Proteomes" id="UP000529417">
    <property type="component" value="Unassembled WGS sequence"/>
</dbReference>
<dbReference type="PANTHER" id="PTHR43537:SF5">
    <property type="entry name" value="UXU OPERON TRANSCRIPTIONAL REGULATOR"/>
    <property type="match status" value="1"/>
</dbReference>
<evidence type="ECO:0000256" key="2">
    <source>
        <dbReference type="ARBA" id="ARBA00023125"/>
    </source>
</evidence>
<keyword evidence="6" id="KW-1185">Reference proteome</keyword>
<keyword evidence="3" id="KW-0804">Transcription</keyword>
<comment type="caution">
    <text evidence="5">The sequence shown here is derived from an EMBL/GenBank/DDBJ whole genome shotgun (WGS) entry which is preliminary data.</text>
</comment>
<dbReference type="InterPro" id="IPR011711">
    <property type="entry name" value="GntR_C"/>
</dbReference>
<dbReference type="Gene3D" id="1.20.120.530">
    <property type="entry name" value="GntR ligand-binding domain-like"/>
    <property type="match status" value="1"/>
</dbReference>
<evidence type="ECO:0000313" key="5">
    <source>
        <dbReference type="EMBL" id="NYS25019.1"/>
    </source>
</evidence>
<proteinExistence type="predicted"/>
<dbReference type="AlphaFoldDB" id="A0A7Z0I002"/>
<evidence type="ECO:0000259" key="4">
    <source>
        <dbReference type="PROSITE" id="PS50949"/>
    </source>
</evidence>
<dbReference type="EMBL" id="JACBXS010000014">
    <property type="protein sequence ID" value="NYS25019.1"/>
    <property type="molecule type" value="Genomic_DNA"/>
</dbReference>